<dbReference type="Proteomes" id="UP000799764">
    <property type="component" value="Unassembled WGS sequence"/>
</dbReference>
<dbReference type="GO" id="GO:0044550">
    <property type="term" value="P:secondary metabolite biosynthetic process"/>
    <property type="evidence" value="ECO:0007669"/>
    <property type="project" value="TreeGrafter"/>
</dbReference>
<dbReference type="InterPro" id="IPR010071">
    <property type="entry name" value="AA_adenyl_dom"/>
</dbReference>
<dbReference type="SUPFAM" id="SSF47336">
    <property type="entry name" value="ACP-like"/>
    <property type="match status" value="1"/>
</dbReference>
<evidence type="ECO:0000259" key="4">
    <source>
        <dbReference type="PROSITE" id="PS50075"/>
    </source>
</evidence>
<dbReference type="Gene3D" id="3.30.559.30">
    <property type="entry name" value="Nonribosomal peptide synthetase, condensation domain"/>
    <property type="match status" value="1"/>
</dbReference>
<dbReference type="InterPro" id="IPR045851">
    <property type="entry name" value="AMP-bd_C_sf"/>
</dbReference>
<dbReference type="CDD" id="cd19545">
    <property type="entry name" value="FUM14_C_NRPS-like"/>
    <property type="match status" value="1"/>
</dbReference>
<dbReference type="SUPFAM" id="SSF52777">
    <property type="entry name" value="CoA-dependent acyltransferases"/>
    <property type="match status" value="2"/>
</dbReference>
<dbReference type="GO" id="GO:0016874">
    <property type="term" value="F:ligase activity"/>
    <property type="evidence" value="ECO:0007669"/>
    <property type="project" value="UniProtKB-KW"/>
</dbReference>
<dbReference type="Gene3D" id="3.30.559.10">
    <property type="entry name" value="Chloramphenicol acetyltransferase-like domain"/>
    <property type="match status" value="1"/>
</dbReference>
<dbReference type="Pfam" id="PF00550">
    <property type="entry name" value="PP-binding"/>
    <property type="match status" value="1"/>
</dbReference>
<keyword evidence="2" id="KW-0597">Phosphoprotein</keyword>
<dbReference type="InterPro" id="IPR023213">
    <property type="entry name" value="CAT-like_dom_sf"/>
</dbReference>
<dbReference type="InterPro" id="IPR042099">
    <property type="entry name" value="ANL_N_sf"/>
</dbReference>
<dbReference type="InterPro" id="IPR036736">
    <property type="entry name" value="ACP-like_sf"/>
</dbReference>
<dbReference type="InterPro" id="IPR009081">
    <property type="entry name" value="PP-bd_ACP"/>
</dbReference>
<dbReference type="PROSITE" id="PS00455">
    <property type="entry name" value="AMP_BINDING"/>
    <property type="match status" value="1"/>
</dbReference>
<dbReference type="AlphaFoldDB" id="A0A9P4UJ17"/>
<dbReference type="GO" id="GO:0031177">
    <property type="term" value="F:phosphopantetheine binding"/>
    <property type="evidence" value="ECO:0007669"/>
    <property type="project" value="TreeGrafter"/>
</dbReference>
<feature type="domain" description="Carrier" evidence="4">
    <location>
        <begin position="690"/>
        <end position="766"/>
    </location>
</feature>
<organism evidence="5 6">
    <name type="scientific">Karstenula rhodostoma CBS 690.94</name>
    <dbReference type="NCBI Taxonomy" id="1392251"/>
    <lineage>
        <taxon>Eukaryota</taxon>
        <taxon>Fungi</taxon>
        <taxon>Dikarya</taxon>
        <taxon>Ascomycota</taxon>
        <taxon>Pezizomycotina</taxon>
        <taxon>Dothideomycetes</taxon>
        <taxon>Pleosporomycetidae</taxon>
        <taxon>Pleosporales</taxon>
        <taxon>Massarineae</taxon>
        <taxon>Didymosphaeriaceae</taxon>
        <taxon>Karstenula</taxon>
    </lineage>
</organism>
<accession>A0A9P4UJ17</accession>
<dbReference type="EMBL" id="MU001492">
    <property type="protein sequence ID" value="KAF2451745.1"/>
    <property type="molecule type" value="Genomic_DNA"/>
</dbReference>
<dbReference type="GO" id="GO:0043041">
    <property type="term" value="P:amino acid activation for nonribosomal peptide biosynthetic process"/>
    <property type="evidence" value="ECO:0007669"/>
    <property type="project" value="TreeGrafter"/>
</dbReference>
<dbReference type="OrthoDB" id="416786at2759"/>
<gene>
    <name evidence="5" type="ORF">P171DRAFT_426213</name>
</gene>
<keyword evidence="6" id="KW-1185">Reference proteome</keyword>
<sequence>MGSMSVDNKYGTSLAVDLDVYCAAWAVVLARHAGVEDACEVAFACPNGSSLRLSFHAGTNVDSFLQHAKKASDNIYCPFSTSGLPKVALKTAAGDKHTLDGAPEILDAHFQQAVLQLQSQPPSTELGAIDIASPLDVQHLLRWNVEPPPRVEETLCSLFLRQARAQPNAPAVSSWDGDLTYAQLNDLSARLTDFIRRQGVGRQQVVALCFDKSRVAVIAMLAVLRAGAAFVNLGIALPQQRQAAILSASDAAILLVDPSNNDRVNEHDTIPSLVVDYEVIAALPIPTTPLPEVVPTDAAAITFTSGSTGTPKGIVVEHGSIATTCEAMASRLDLGPTSRVLQFASYTFDASVGDIFYALSRGACVCSPSERERVDDLAAVARKLEVNWAFLTPSVLSLIEPRDVPTLRRLLVGGEKPDPKHIALWAESVSLHLVMGPAECAIYCAASEEIRPGQDTSTFGRAAGCRLWVVDQYDHSKLAPVGCQGELIVEGRSVARGYLNDHQRTRLAFLDAKDVPWLPPQHESRLYKSGDIVRFNDEDGTYSFVARKDNQVKLHGQRVELSEIEIHLKKIIPDVDSALVLLNTSAEQAQRHPLVSFLVFAGDSPAVVHTGVPMSSWSTYGKDLLRKAKDQLAAVLPAYMIPTLFVPLFHVPFTANGKRDTAKLRHISQELSHDQLRNFSLSDETEVVSRPLSQREEQLRELWTQVLHVSPSELGSSSSFLEQGGDSLAAMHLVSAAIRAGLHLQVATVLMQPRLADMASKVRPLQSQTPAEDATPAPLSLLPPGLDVLQLKAHCASACTIDVDQIEEIYPVTSLQEVLWTGSQRRPGTYILQMTFQLPSSVPLDTFTSAWDQVIQTADVLRTRFVSEPHAGLLQVVTRTFSWDSYKDVDEFHKLNPYATMGLGDRLARLAIIKTGKTPTFVFAAHHVLYDAFMLNMIFVRIAEICNTGGTTALSPFKNYVAYTNRLPSTPSMSFWKSVLEDCPGPTWPRPSPADIKTTAIIRHCIAFSVRPAEFTIATIAQAAFTYVFNAHTHAHDVVFSMTFSGRDADLPSILDTAGPTLYTVPFRMRTDREITIRTFLDRVWSYIRDSAPYGHIGLPAIARASPDAARACDIRCVFSVQPQHVVAPEEVFGPRVSFREEMGRLPLIFECFVVPGGVEVVAEYNTGSLEGKEVQRFVERFGEVLVRLVGMGMEEKVSGIESSSGTDTD</sequence>
<keyword evidence="3" id="KW-0436">Ligase</keyword>
<dbReference type="GO" id="GO:0005737">
    <property type="term" value="C:cytoplasm"/>
    <property type="evidence" value="ECO:0007669"/>
    <property type="project" value="TreeGrafter"/>
</dbReference>
<dbReference type="Pfam" id="PF00501">
    <property type="entry name" value="AMP-binding"/>
    <property type="match status" value="1"/>
</dbReference>
<dbReference type="CDD" id="cd05918">
    <property type="entry name" value="A_NRPS_SidN3_like"/>
    <property type="match status" value="1"/>
</dbReference>
<evidence type="ECO:0000313" key="6">
    <source>
        <dbReference type="Proteomes" id="UP000799764"/>
    </source>
</evidence>
<dbReference type="Gene3D" id="1.10.1200.10">
    <property type="entry name" value="ACP-like"/>
    <property type="match status" value="1"/>
</dbReference>
<name>A0A9P4UJ17_9PLEO</name>
<dbReference type="PROSITE" id="PS50075">
    <property type="entry name" value="CARRIER"/>
    <property type="match status" value="1"/>
</dbReference>
<keyword evidence="1" id="KW-0596">Phosphopantetheine</keyword>
<dbReference type="NCBIfam" id="TIGR01733">
    <property type="entry name" value="AA-adenyl-dom"/>
    <property type="match status" value="1"/>
</dbReference>
<dbReference type="InterPro" id="IPR001242">
    <property type="entry name" value="Condensation_dom"/>
</dbReference>
<evidence type="ECO:0000256" key="1">
    <source>
        <dbReference type="ARBA" id="ARBA00022450"/>
    </source>
</evidence>
<dbReference type="Gene3D" id="3.40.50.12780">
    <property type="entry name" value="N-terminal domain of ligase-like"/>
    <property type="match status" value="1"/>
</dbReference>
<dbReference type="Gene3D" id="3.30.300.30">
    <property type="match status" value="1"/>
</dbReference>
<dbReference type="PANTHER" id="PTHR45527:SF16">
    <property type="entry name" value="NONRIBOSOMAL PEPTIDE SYNTHASE ATNA-RELATED"/>
    <property type="match status" value="1"/>
</dbReference>
<evidence type="ECO:0000256" key="2">
    <source>
        <dbReference type="ARBA" id="ARBA00022553"/>
    </source>
</evidence>
<evidence type="ECO:0000256" key="3">
    <source>
        <dbReference type="ARBA" id="ARBA00022598"/>
    </source>
</evidence>
<dbReference type="InterPro" id="IPR000873">
    <property type="entry name" value="AMP-dep_synth/lig_dom"/>
</dbReference>
<dbReference type="Pfam" id="PF00668">
    <property type="entry name" value="Condensation"/>
    <property type="match status" value="1"/>
</dbReference>
<dbReference type="PANTHER" id="PTHR45527">
    <property type="entry name" value="NONRIBOSOMAL PEPTIDE SYNTHETASE"/>
    <property type="match status" value="1"/>
</dbReference>
<dbReference type="SUPFAM" id="SSF56801">
    <property type="entry name" value="Acetyl-CoA synthetase-like"/>
    <property type="match status" value="1"/>
</dbReference>
<evidence type="ECO:0000313" key="5">
    <source>
        <dbReference type="EMBL" id="KAF2451745.1"/>
    </source>
</evidence>
<reference evidence="5" key="1">
    <citation type="journal article" date="2020" name="Stud. Mycol.">
        <title>101 Dothideomycetes genomes: a test case for predicting lifestyles and emergence of pathogens.</title>
        <authorList>
            <person name="Haridas S."/>
            <person name="Albert R."/>
            <person name="Binder M."/>
            <person name="Bloem J."/>
            <person name="Labutti K."/>
            <person name="Salamov A."/>
            <person name="Andreopoulos B."/>
            <person name="Baker S."/>
            <person name="Barry K."/>
            <person name="Bills G."/>
            <person name="Bluhm B."/>
            <person name="Cannon C."/>
            <person name="Castanera R."/>
            <person name="Culley D."/>
            <person name="Daum C."/>
            <person name="Ezra D."/>
            <person name="Gonzalez J."/>
            <person name="Henrissat B."/>
            <person name="Kuo A."/>
            <person name="Liang C."/>
            <person name="Lipzen A."/>
            <person name="Lutzoni F."/>
            <person name="Magnuson J."/>
            <person name="Mondo S."/>
            <person name="Nolan M."/>
            <person name="Ohm R."/>
            <person name="Pangilinan J."/>
            <person name="Park H.-J."/>
            <person name="Ramirez L."/>
            <person name="Alfaro M."/>
            <person name="Sun H."/>
            <person name="Tritt A."/>
            <person name="Yoshinaga Y."/>
            <person name="Zwiers L.-H."/>
            <person name="Turgeon B."/>
            <person name="Goodwin S."/>
            <person name="Spatafora J."/>
            <person name="Crous P."/>
            <person name="Grigoriev I."/>
        </authorList>
    </citation>
    <scope>NUCLEOTIDE SEQUENCE</scope>
    <source>
        <strain evidence="5">CBS 690.94</strain>
    </source>
</reference>
<dbReference type="InterPro" id="IPR020845">
    <property type="entry name" value="AMP-binding_CS"/>
</dbReference>
<proteinExistence type="predicted"/>
<protein>
    <submittedName>
        <fullName evidence="5">Acetyl-CoA synthetase-like protein</fullName>
    </submittedName>
</protein>
<comment type="caution">
    <text evidence="5">The sequence shown here is derived from an EMBL/GenBank/DDBJ whole genome shotgun (WGS) entry which is preliminary data.</text>
</comment>